<dbReference type="Proteomes" id="UP000180235">
    <property type="component" value="Chromosome"/>
</dbReference>
<dbReference type="STRING" id="1188229.GlitD10_1144"/>
<protein>
    <recommendedName>
        <fullName evidence="1">DUF985 domain-containing protein</fullName>
    </recommendedName>
</protein>
<dbReference type="OrthoDB" id="9798288at2"/>
<dbReference type="Pfam" id="PF06172">
    <property type="entry name" value="Cupin_5"/>
    <property type="match status" value="1"/>
</dbReference>
<dbReference type="KEGG" id="glt:GlitD10_1144"/>
<dbReference type="PANTHER" id="PTHR33387">
    <property type="entry name" value="RMLC-LIKE JELLY ROLL FOLD PROTEIN"/>
    <property type="match status" value="1"/>
</dbReference>
<accession>A0A1J0AC16</accession>
<dbReference type="SUPFAM" id="SSF51182">
    <property type="entry name" value="RmlC-like cupins"/>
    <property type="match status" value="1"/>
</dbReference>
<evidence type="ECO:0000313" key="3">
    <source>
        <dbReference type="Proteomes" id="UP000180235"/>
    </source>
</evidence>
<gene>
    <name evidence="2" type="ORF">GlitD10_1144</name>
</gene>
<dbReference type="AlphaFoldDB" id="A0A1J0AC16"/>
<dbReference type="CDD" id="cd06121">
    <property type="entry name" value="cupin_YML079wp"/>
    <property type="match status" value="1"/>
</dbReference>
<dbReference type="InterPro" id="IPR039935">
    <property type="entry name" value="YML079W-like"/>
</dbReference>
<evidence type="ECO:0000313" key="2">
    <source>
        <dbReference type="EMBL" id="APB33464.1"/>
    </source>
</evidence>
<organism evidence="2 3">
    <name type="scientific">Gloeomargarita lithophora Alchichica-D10</name>
    <dbReference type="NCBI Taxonomy" id="1188229"/>
    <lineage>
        <taxon>Bacteria</taxon>
        <taxon>Bacillati</taxon>
        <taxon>Cyanobacteriota</taxon>
        <taxon>Cyanophyceae</taxon>
        <taxon>Gloeomargaritales</taxon>
        <taxon>Gloeomargaritaceae</taxon>
        <taxon>Gloeomargarita</taxon>
    </lineage>
</organism>
<dbReference type="EMBL" id="CP017675">
    <property type="protein sequence ID" value="APB33464.1"/>
    <property type="molecule type" value="Genomic_DNA"/>
</dbReference>
<keyword evidence="3" id="KW-1185">Reference proteome</keyword>
<proteinExistence type="predicted"/>
<reference evidence="2 3" key="1">
    <citation type="submission" date="2016-10" db="EMBL/GenBank/DDBJ databases">
        <title>Description of Gloeomargarita lithophora gen. nov., sp. nov., a thylakoid-bearing basal-branching cyanobacterium with intracellular carbonates, and proposal for Gloeomargaritales ord. nov.</title>
        <authorList>
            <person name="Moreira D."/>
            <person name="Tavera R."/>
            <person name="Benzerara K."/>
            <person name="Skouri-Panet F."/>
            <person name="Couradeau E."/>
            <person name="Gerard E."/>
            <person name="Loussert C."/>
            <person name="Novelo E."/>
            <person name="Zivanovic Y."/>
            <person name="Lopez-Garcia P."/>
        </authorList>
    </citation>
    <scope>NUCLEOTIDE SEQUENCE [LARGE SCALE GENOMIC DNA]</scope>
    <source>
        <strain evidence="2 3">D10</strain>
    </source>
</reference>
<dbReference type="PANTHER" id="PTHR33387:SF3">
    <property type="entry name" value="DUF985 DOMAIN-CONTAINING PROTEIN"/>
    <property type="match status" value="1"/>
</dbReference>
<evidence type="ECO:0000259" key="1">
    <source>
        <dbReference type="Pfam" id="PF06172"/>
    </source>
</evidence>
<sequence>MNPQEVIQRWQLQPHPEGGYYREIYRSPLEVSLGQEPYNACTHIYWVLSQGDFSAWHRVRQGDEIWHWYGGDPLELHTLGRGGQPNYQCRIISGENPCGVVAQGVWQAAQLVAGGRWVWCGCTVSPGFSFARFDLGERAQLLREFPDQRDLITQLTRS</sequence>
<dbReference type="InterPro" id="IPR011051">
    <property type="entry name" value="RmlC_Cupin_sf"/>
</dbReference>
<dbReference type="InterPro" id="IPR014710">
    <property type="entry name" value="RmlC-like_jellyroll"/>
</dbReference>
<dbReference type="Gene3D" id="2.60.120.10">
    <property type="entry name" value="Jelly Rolls"/>
    <property type="match status" value="1"/>
</dbReference>
<dbReference type="InterPro" id="IPR009327">
    <property type="entry name" value="Cupin_DUF985"/>
</dbReference>
<feature type="domain" description="DUF985" evidence="1">
    <location>
        <begin position="4"/>
        <end position="135"/>
    </location>
</feature>
<name>A0A1J0AC16_9CYAN</name>
<dbReference type="RefSeq" id="WP_071454046.1">
    <property type="nucleotide sequence ID" value="NZ_CP017675.1"/>
</dbReference>